<accession>A0AAV5RWE0</accession>
<organism evidence="2 3">
    <name type="scientific">Maudiozyma humilis</name>
    <name type="common">Sour dough yeast</name>
    <name type="synonym">Kazachstania humilis</name>
    <dbReference type="NCBI Taxonomy" id="51915"/>
    <lineage>
        <taxon>Eukaryota</taxon>
        <taxon>Fungi</taxon>
        <taxon>Dikarya</taxon>
        <taxon>Ascomycota</taxon>
        <taxon>Saccharomycotina</taxon>
        <taxon>Saccharomycetes</taxon>
        <taxon>Saccharomycetales</taxon>
        <taxon>Saccharomycetaceae</taxon>
        <taxon>Maudiozyma</taxon>
    </lineage>
</organism>
<name>A0AAV5RWE0_MAUHU</name>
<keyword evidence="1" id="KW-0472">Membrane</keyword>
<reference evidence="2 3" key="1">
    <citation type="journal article" date="2023" name="Elife">
        <title>Identification of key yeast species and microbe-microbe interactions impacting larval growth of Drosophila in the wild.</title>
        <authorList>
            <person name="Mure A."/>
            <person name="Sugiura Y."/>
            <person name="Maeda R."/>
            <person name="Honda K."/>
            <person name="Sakurai N."/>
            <person name="Takahashi Y."/>
            <person name="Watada M."/>
            <person name="Katoh T."/>
            <person name="Gotoh A."/>
            <person name="Gotoh Y."/>
            <person name="Taniguchi I."/>
            <person name="Nakamura K."/>
            <person name="Hayashi T."/>
            <person name="Katayama T."/>
            <person name="Uemura T."/>
            <person name="Hattori Y."/>
        </authorList>
    </citation>
    <scope>NUCLEOTIDE SEQUENCE [LARGE SCALE GENOMIC DNA]</scope>
    <source>
        <strain evidence="2 3">KH-74</strain>
    </source>
</reference>
<evidence type="ECO:0000313" key="3">
    <source>
        <dbReference type="Proteomes" id="UP001377567"/>
    </source>
</evidence>
<feature type="transmembrane region" description="Helical" evidence="1">
    <location>
        <begin position="36"/>
        <end position="59"/>
    </location>
</feature>
<comment type="caution">
    <text evidence="2">The sequence shown here is derived from an EMBL/GenBank/DDBJ whole genome shotgun (WGS) entry which is preliminary data.</text>
</comment>
<keyword evidence="3" id="KW-1185">Reference proteome</keyword>
<dbReference type="GO" id="GO:0016746">
    <property type="term" value="F:acyltransferase activity"/>
    <property type="evidence" value="ECO:0007669"/>
    <property type="project" value="UniProtKB-KW"/>
</dbReference>
<sequence>MEKYTNFRDKGTGIAPFLPPPGDSTLFPASALPWNLLLLAVLLLKLILALPLLAAGLALPQAHTLALRTLLWGRLRLDYQVAGVKRSALRRGGAAHQLQPGTLYAANFSSALLAVALPLLAARPVRFLVPDAGAYYALTPGQLATYTMAGRSLDPARFGTAVETVALGGSVVWVLLPEGTCSNGKSVLPFQTDRAGLQALLGEGDGEAKATLTPLAVRVGTALTTPLGGSRWRLAARVLLSHSGAGTVRVRRGEPVALGGEDPALDGVRAALNGGEKHRLVARTLGPAQKRAFLRASGRA</sequence>
<dbReference type="Proteomes" id="UP001377567">
    <property type="component" value="Unassembled WGS sequence"/>
</dbReference>
<protein>
    <submittedName>
        <fullName evidence="2">Lysophosphatidic acid acyltransferase</fullName>
    </submittedName>
</protein>
<gene>
    <name evidence="2" type="ORF">DAKH74_016580</name>
</gene>
<evidence type="ECO:0000313" key="2">
    <source>
        <dbReference type="EMBL" id="GMM55042.1"/>
    </source>
</evidence>
<proteinExistence type="predicted"/>
<evidence type="ECO:0000256" key="1">
    <source>
        <dbReference type="SAM" id="Phobius"/>
    </source>
</evidence>
<dbReference type="AlphaFoldDB" id="A0AAV5RWE0"/>
<dbReference type="EMBL" id="BTGD01000003">
    <property type="protein sequence ID" value="GMM55042.1"/>
    <property type="molecule type" value="Genomic_DNA"/>
</dbReference>
<keyword evidence="1" id="KW-0812">Transmembrane</keyword>
<keyword evidence="1" id="KW-1133">Transmembrane helix</keyword>
<keyword evidence="2" id="KW-0012">Acyltransferase</keyword>
<keyword evidence="2" id="KW-0808">Transferase</keyword>